<organism evidence="2 3">
    <name type="scientific">Nostoc azollae (strain 0708)</name>
    <name type="common">Anabaena azollae (strain 0708)</name>
    <dbReference type="NCBI Taxonomy" id="551115"/>
    <lineage>
        <taxon>Bacteria</taxon>
        <taxon>Bacillati</taxon>
        <taxon>Cyanobacteriota</taxon>
        <taxon>Cyanophyceae</taxon>
        <taxon>Nostocales</taxon>
        <taxon>Nostocaceae</taxon>
        <taxon>Trichormus</taxon>
    </lineage>
</organism>
<keyword evidence="1" id="KW-0732">Signal</keyword>
<dbReference type="STRING" id="551115.Aazo_0137"/>
<dbReference type="NCBIfam" id="NF033208">
    <property type="entry name" value="choice_anch_E"/>
    <property type="match status" value="1"/>
</dbReference>
<proteinExistence type="predicted"/>
<gene>
    <name evidence="2" type="ordered locus">Aazo_0137</name>
</gene>
<dbReference type="AlphaFoldDB" id="D7DVE7"/>
<evidence type="ECO:0000313" key="3">
    <source>
        <dbReference type="Proteomes" id="UP000001511"/>
    </source>
</evidence>
<evidence type="ECO:0000313" key="2">
    <source>
        <dbReference type="EMBL" id="ADI62778.1"/>
    </source>
</evidence>
<protein>
    <recommendedName>
        <fullName evidence="4">Choice-of-anchor E domain-containing protein</fullName>
    </recommendedName>
</protein>
<dbReference type="HOGENOM" id="CLU_101669_0_0_3"/>
<name>D7DVE7_NOSA0</name>
<accession>D7DVE7</accession>
<sequence length="231" mass="24019">MNSKFFSTFAAVSTLAGIVVTAGTSSAASISYTASSGDYAITNFNQTLSLQQFDTSLGILTSVTLDIVGFINGNAKFESLNAASSLIRANVSAILNLTQGGVTLFSLNPSNSKSYQATAFDGVVDFAGTSAITLDIILDEDVATRTLTNNLESFIGSGNVNFLVSAIADSSVTGSGNILSQIGTLAKGQLTVTYNYDASTLIKIPEASLHFTGICSNCWVSFVVTSKKKPI</sequence>
<evidence type="ECO:0008006" key="4">
    <source>
        <dbReference type="Google" id="ProtNLM"/>
    </source>
</evidence>
<dbReference type="eggNOG" id="COG4932">
    <property type="taxonomic scope" value="Bacteria"/>
</dbReference>
<feature type="signal peptide" evidence="1">
    <location>
        <begin position="1"/>
        <end position="27"/>
    </location>
</feature>
<feature type="chain" id="PRO_5003094897" description="Choice-of-anchor E domain-containing protein" evidence="1">
    <location>
        <begin position="28"/>
        <end position="231"/>
    </location>
</feature>
<keyword evidence="3" id="KW-1185">Reference proteome</keyword>
<evidence type="ECO:0000256" key="1">
    <source>
        <dbReference type="SAM" id="SignalP"/>
    </source>
</evidence>
<dbReference type="Proteomes" id="UP000001511">
    <property type="component" value="Chromosome"/>
</dbReference>
<dbReference type="RefSeq" id="WP_013189798.1">
    <property type="nucleotide sequence ID" value="NC_014248.1"/>
</dbReference>
<dbReference type="EMBL" id="CP002059">
    <property type="protein sequence ID" value="ADI62778.1"/>
    <property type="molecule type" value="Genomic_DNA"/>
</dbReference>
<reference evidence="2 3" key="1">
    <citation type="journal article" date="2010" name="PLoS ONE">
        <title>Genome erosion in a nitrogen-fixing vertically transmitted endosymbiotic multicellular cyanobacterium.</title>
        <authorList>
            <person name="Ran L."/>
            <person name="Larsson J."/>
            <person name="Vigil-Stenman T."/>
            <person name="Nylander J.A."/>
            <person name="Ininbergs K."/>
            <person name="Zheng W.W."/>
            <person name="Lapidus A."/>
            <person name="Lowry S."/>
            <person name="Haselkorn R."/>
            <person name="Bergman B."/>
        </authorList>
    </citation>
    <scope>NUCLEOTIDE SEQUENCE [LARGE SCALE GENOMIC DNA]</scope>
    <source>
        <strain evidence="2 3">0708</strain>
    </source>
</reference>
<dbReference type="KEGG" id="naz:Aazo_0137"/>